<dbReference type="Pfam" id="PF07080">
    <property type="entry name" value="DUF1348"/>
    <property type="match status" value="1"/>
</dbReference>
<dbReference type="Proteomes" id="UP000277300">
    <property type="component" value="Unassembled WGS sequence"/>
</dbReference>
<dbReference type="Proteomes" id="UP000284657">
    <property type="component" value="Unassembled WGS sequence"/>
</dbReference>
<dbReference type="InterPro" id="IPR009783">
    <property type="entry name" value="DUF1348"/>
</dbReference>
<name>A0A3F2RPN1_9STRA</name>
<reference evidence="3 4" key="1">
    <citation type="submission" date="2018-07" db="EMBL/GenBank/DDBJ databases">
        <title>Genome sequencing of oomycete isolates from Chile give support for New Zealand origin for Phytophthora kernoviae and make available the first Nothophytophthora sp. genome.</title>
        <authorList>
            <person name="Studholme D.J."/>
            <person name="Sanfuentes E."/>
            <person name="Panda P."/>
            <person name="Hill R."/>
            <person name="Sambles C."/>
            <person name="Grant M."/>
            <person name="Williams N.M."/>
            <person name="Mcdougal R.L."/>
        </authorList>
    </citation>
    <scope>NUCLEOTIDE SEQUENCE [LARGE SCALE GENOMIC DNA]</scope>
    <source>
        <strain evidence="2">Chile6</strain>
        <strain evidence="1">Chile7</strain>
    </source>
</reference>
<dbReference type="InterPro" id="IPR032710">
    <property type="entry name" value="NTF2-like_dom_sf"/>
</dbReference>
<evidence type="ECO:0000313" key="4">
    <source>
        <dbReference type="Proteomes" id="UP000284657"/>
    </source>
</evidence>
<dbReference type="EMBL" id="MBAD02002585">
    <property type="protein sequence ID" value="RLN46302.1"/>
    <property type="molecule type" value="Genomic_DNA"/>
</dbReference>
<sequence>MSSHFDFYAMLRTLRCRAISLPETKKLFVRGLSEAARPPLPPFTRESAALKVRAAEDAWNSREPARVALAYTVDSAWRNRSEFVNGRQEIEAFLSNKWERETEYRLIKELFAFNGNRIAVRFAYEWFDAQQGQWYRAYGNENWEFDDDGYMAKRYASINDVPITEKDRQFHWPQGRRPDDHPGLSDLGLNQNVSAALYMQSMMSKMYHPQPPPMDMPQQLEAHMVSPGLPTPLELSIYEVKQPTGFLHVTIGNQTVEFLDGVANMPQKR</sequence>
<organism evidence="2 3">
    <name type="scientific">Phytophthora kernoviae</name>
    <dbReference type="NCBI Taxonomy" id="325452"/>
    <lineage>
        <taxon>Eukaryota</taxon>
        <taxon>Sar</taxon>
        <taxon>Stramenopiles</taxon>
        <taxon>Oomycota</taxon>
        <taxon>Peronosporomycetes</taxon>
        <taxon>Peronosporales</taxon>
        <taxon>Peronosporaceae</taxon>
        <taxon>Phytophthora</taxon>
    </lineage>
</organism>
<dbReference type="SUPFAM" id="SSF54427">
    <property type="entry name" value="NTF2-like"/>
    <property type="match status" value="1"/>
</dbReference>
<evidence type="ECO:0000313" key="1">
    <source>
        <dbReference type="EMBL" id="RLN46302.1"/>
    </source>
</evidence>
<evidence type="ECO:0000313" key="3">
    <source>
        <dbReference type="Proteomes" id="UP000277300"/>
    </source>
</evidence>
<protein>
    <recommendedName>
        <fullName evidence="5">DUF1348 domain-containing protein</fullName>
    </recommendedName>
</protein>
<dbReference type="EMBL" id="MBDO02000144">
    <property type="protein sequence ID" value="RLN61784.1"/>
    <property type="molecule type" value="Genomic_DNA"/>
</dbReference>
<dbReference type="OrthoDB" id="14527at2759"/>
<evidence type="ECO:0008006" key="5">
    <source>
        <dbReference type="Google" id="ProtNLM"/>
    </source>
</evidence>
<accession>A0A3F2RPN1</accession>
<evidence type="ECO:0000313" key="2">
    <source>
        <dbReference type="EMBL" id="RLN61784.1"/>
    </source>
</evidence>
<dbReference type="AlphaFoldDB" id="A0A3F2RPN1"/>
<dbReference type="Gene3D" id="3.10.450.50">
    <property type="match status" value="1"/>
</dbReference>
<comment type="caution">
    <text evidence="2">The sequence shown here is derived from an EMBL/GenBank/DDBJ whole genome shotgun (WGS) entry which is preliminary data.</text>
</comment>
<proteinExistence type="predicted"/>
<dbReference type="PANTHER" id="PTHR31757:SF0">
    <property type="entry name" value="SLL0781 PROTEIN"/>
    <property type="match status" value="1"/>
</dbReference>
<dbReference type="PANTHER" id="PTHR31757">
    <property type="entry name" value="SLL0781 PROTEIN"/>
    <property type="match status" value="1"/>
</dbReference>
<gene>
    <name evidence="1" type="ORF">BBJ29_003780</name>
    <name evidence="2" type="ORF">BBP00_00005193</name>
</gene>